<comment type="caution">
    <text evidence="2">The sequence shown here is derived from an EMBL/GenBank/DDBJ whole genome shotgun (WGS) entry which is preliminary data.</text>
</comment>
<accession>A0AAV8XYW9</accession>
<evidence type="ECO:0000313" key="3">
    <source>
        <dbReference type="Proteomes" id="UP001162162"/>
    </source>
</evidence>
<keyword evidence="1" id="KW-1133">Transmembrane helix</keyword>
<dbReference type="Proteomes" id="UP001162162">
    <property type="component" value="Unassembled WGS sequence"/>
</dbReference>
<reference evidence="2" key="1">
    <citation type="journal article" date="2023" name="Insect Mol. Biol.">
        <title>Genome sequencing provides insights into the evolution of gene families encoding plant cell wall-degrading enzymes in longhorned beetles.</title>
        <authorList>
            <person name="Shin N.R."/>
            <person name="Okamura Y."/>
            <person name="Kirsch R."/>
            <person name="Pauchet Y."/>
        </authorList>
    </citation>
    <scope>NUCLEOTIDE SEQUENCE</scope>
    <source>
        <strain evidence="2">AMC_N1</strain>
    </source>
</reference>
<gene>
    <name evidence="2" type="ORF">NQ318_016280</name>
</gene>
<evidence type="ECO:0000256" key="1">
    <source>
        <dbReference type="SAM" id="Phobius"/>
    </source>
</evidence>
<dbReference type="EMBL" id="JAPWTK010000287">
    <property type="protein sequence ID" value="KAJ8943500.1"/>
    <property type="molecule type" value="Genomic_DNA"/>
</dbReference>
<dbReference type="AlphaFoldDB" id="A0AAV8XYW9"/>
<proteinExistence type="predicted"/>
<protein>
    <submittedName>
        <fullName evidence="2">Uncharacterized protein</fullName>
    </submittedName>
</protein>
<keyword evidence="1" id="KW-0812">Transmembrane</keyword>
<feature type="transmembrane region" description="Helical" evidence="1">
    <location>
        <begin position="44"/>
        <end position="63"/>
    </location>
</feature>
<organism evidence="2 3">
    <name type="scientific">Aromia moschata</name>
    <dbReference type="NCBI Taxonomy" id="1265417"/>
    <lineage>
        <taxon>Eukaryota</taxon>
        <taxon>Metazoa</taxon>
        <taxon>Ecdysozoa</taxon>
        <taxon>Arthropoda</taxon>
        <taxon>Hexapoda</taxon>
        <taxon>Insecta</taxon>
        <taxon>Pterygota</taxon>
        <taxon>Neoptera</taxon>
        <taxon>Endopterygota</taxon>
        <taxon>Coleoptera</taxon>
        <taxon>Polyphaga</taxon>
        <taxon>Cucujiformia</taxon>
        <taxon>Chrysomeloidea</taxon>
        <taxon>Cerambycidae</taxon>
        <taxon>Cerambycinae</taxon>
        <taxon>Callichromatini</taxon>
        <taxon>Aromia</taxon>
    </lineage>
</organism>
<keyword evidence="1" id="KW-0472">Membrane</keyword>
<evidence type="ECO:0000313" key="2">
    <source>
        <dbReference type="EMBL" id="KAJ8943500.1"/>
    </source>
</evidence>
<name>A0AAV8XYW9_9CUCU</name>
<sequence length="65" mass="7503">MHQWSDENPHPIIESHHQQTFSINVWGGIVGDHLLGPFFLPRRLVYILNLSFIAVLLIQKNVVSE</sequence>
<keyword evidence="3" id="KW-1185">Reference proteome</keyword>